<dbReference type="Gramene" id="LPERR06G09670.1">
    <property type="protein sequence ID" value="LPERR06G09670.1"/>
    <property type="gene ID" value="LPERR06G09670"/>
</dbReference>
<reference evidence="2" key="2">
    <citation type="submission" date="2013-12" db="EMBL/GenBank/DDBJ databases">
        <authorList>
            <person name="Yu Y."/>
            <person name="Lee S."/>
            <person name="de Baynast K."/>
            <person name="Wissotski M."/>
            <person name="Liu L."/>
            <person name="Talag J."/>
            <person name="Goicoechea J."/>
            <person name="Angelova A."/>
            <person name="Jetty R."/>
            <person name="Kudrna D."/>
            <person name="Golser W."/>
            <person name="Rivera L."/>
            <person name="Zhang J."/>
            <person name="Wing R."/>
        </authorList>
    </citation>
    <scope>NUCLEOTIDE SEQUENCE</scope>
</reference>
<evidence type="ECO:0000313" key="2">
    <source>
        <dbReference type="Proteomes" id="UP000032180"/>
    </source>
</evidence>
<dbReference type="AlphaFoldDB" id="A0A0D9WPA9"/>
<reference evidence="1" key="3">
    <citation type="submission" date="2015-04" db="UniProtKB">
        <authorList>
            <consortium name="EnsemblPlants"/>
        </authorList>
    </citation>
    <scope>IDENTIFICATION</scope>
</reference>
<keyword evidence="2" id="KW-1185">Reference proteome</keyword>
<name>A0A0D9WPA9_9ORYZ</name>
<sequence length="136" mass="15350">MSSPHELFEEDIILVMNETNRIRDEAVQLLQEEWMDANEELMRNSIMFGVIGDKRSKDSEEFSVSIMEITSNTEAAPFSPLLAVPSPSPTKCSTQHYTSDVKLKPFIDMPTSAITMEPMAGKDNYHIPYVDATNHP</sequence>
<reference evidence="1 2" key="1">
    <citation type="submission" date="2012-08" db="EMBL/GenBank/DDBJ databases">
        <title>Oryza genome evolution.</title>
        <authorList>
            <person name="Wing R.A."/>
        </authorList>
    </citation>
    <scope>NUCLEOTIDE SEQUENCE</scope>
</reference>
<evidence type="ECO:0000313" key="1">
    <source>
        <dbReference type="EnsemblPlants" id="LPERR06G09670.1"/>
    </source>
</evidence>
<protein>
    <submittedName>
        <fullName evidence="1">Uncharacterized protein</fullName>
    </submittedName>
</protein>
<proteinExistence type="predicted"/>
<organism evidence="1 2">
    <name type="scientific">Leersia perrieri</name>
    <dbReference type="NCBI Taxonomy" id="77586"/>
    <lineage>
        <taxon>Eukaryota</taxon>
        <taxon>Viridiplantae</taxon>
        <taxon>Streptophyta</taxon>
        <taxon>Embryophyta</taxon>
        <taxon>Tracheophyta</taxon>
        <taxon>Spermatophyta</taxon>
        <taxon>Magnoliopsida</taxon>
        <taxon>Liliopsida</taxon>
        <taxon>Poales</taxon>
        <taxon>Poaceae</taxon>
        <taxon>BOP clade</taxon>
        <taxon>Oryzoideae</taxon>
        <taxon>Oryzeae</taxon>
        <taxon>Oryzinae</taxon>
        <taxon>Leersia</taxon>
    </lineage>
</organism>
<dbReference type="HOGENOM" id="CLU_107793_0_0_1"/>
<dbReference type="EnsemblPlants" id="LPERR06G09670.1">
    <property type="protein sequence ID" value="LPERR06G09670.1"/>
    <property type="gene ID" value="LPERR06G09670"/>
</dbReference>
<accession>A0A0D9WPA9</accession>
<dbReference type="Proteomes" id="UP000032180">
    <property type="component" value="Chromosome 6"/>
</dbReference>